<reference evidence="3" key="1">
    <citation type="journal article" date="2020" name="Fungal Divers.">
        <title>Resolving the Mortierellaceae phylogeny through synthesis of multi-gene phylogenetics and phylogenomics.</title>
        <authorList>
            <person name="Vandepol N."/>
            <person name="Liber J."/>
            <person name="Desiro A."/>
            <person name="Na H."/>
            <person name="Kennedy M."/>
            <person name="Barry K."/>
            <person name="Grigoriev I.V."/>
            <person name="Miller A.N."/>
            <person name="O'Donnell K."/>
            <person name="Stajich J.E."/>
            <person name="Bonito G."/>
        </authorList>
    </citation>
    <scope>NUCLEOTIDE SEQUENCE</scope>
    <source>
        <strain evidence="3">BC1065</strain>
    </source>
</reference>
<name>A0A9P6UBF3_9FUNG</name>
<comment type="caution">
    <text evidence="3">The sequence shown here is derived from an EMBL/GenBank/DDBJ whole genome shotgun (WGS) entry which is preliminary data.</text>
</comment>
<protein>
    <recommendedName>
        <fullName evidence="2">Tyrosine specific protein phosphatases domain-containing protein</fullName>
    </recommendedName>
</protein>
<dbReference type="EMBL" id="JAAAJB010000075">
    <property type="protein sequence ID" value="KAG0267467.1"/>
    <property type="molecule type" value="Genomic_DNA"/>
</dbReference>
<evidence type="ECO:0000313" key="3">
    <source>
        <dbReference type="EMBL" id="KAG0267467.1"/>
    </source>
</evidence>
<evidence type="ECO:0000256" key="1">
    <source>
        <dbReference type="SAM" id="MobiDB-lite"/>
    </source>
</evidence>
<evidence type="ECO:0000313" key="4">
    <source>
        <dbReference type="Proteomes" id="UP000807716"/>
    </source>
</evidence>
<gene>
    <name evidence="3" type="ORF">DFQ27_008758</name>
</gene>
<dbReference type="InterPro" id="IPR029021">
    <property type="entry name" value="Prot-tyrosine_phosphatase-like"/>
</dbReference>
<dbReference type="Gene3D" id="3.90.190.10">
    <property type="entry name" value="Protein tyrosine phosphatase superfamily"/>
    <property type="match status" value="1"/>
</dbReference>
<feature type="compositionally biased region" description="Polar residues" evidence="1">
    <location>
        <begin position="1"/>
        <end position="20"/>
    </location>
</feature>
<dbReference type="PROSITE" id="PS50056">
    <property type="entry name" value="TYR_PHOSPHATASE_2"/>
    <property type="match status" value="1"/>
</dbReference>
<feature type="region of interest" description="Disordered" evidence="1">
    <location>
        <begin position="1"/>
        <end position="34"/>
    </location>
</feature>
<feature type="domain" description="Tyrosine specific protein phosphatases" evidence="2">
    <location>
        <begin position="189"/>
        <end position="228"/>
    </location>
</feature>
<dbReference type="PANTHER" id="PTHR46274:SF6">
    <property type="entry name" value="TYR_PHOSPHATASE_2 DOMAIN-CONTAINING PROTEIN"/>
    <property type="match status" value="1"/>
</dbReference>
<proteinExistence type="predicted"/>
<organism evidence="3 4">
    <name type="scientific">Actinomortierella ambigua</name>
    <dbReference type="NCBI Taxonomy" id="1343610"/>
    <lineage>
        <taxon>Eukaryota</taxon>
        <taxon>Fungi</taxon>
        <taxon>Fungi incertae sedis</taxon>
        <taxon>Mucoromycota</taxon>
        <taxon>Mortierellomycotina</taxon>
        <taxon>Mortierellomycetes</taxon>
        <taxon>Mortierellales</taxon>
        <taxon>Mortierellaceae</taxon>
        <taxon>Actinomortierella</taxon>
    </lineage>
</organism>
<dbReference type="AlphaFoldDB" id="A0A9P6UBF3"/>
<accession>A0A9P6UBF3</accession>
<dbReference type="InterPro" id="IPR000387">
    <property type="entry name" value="Tyr_Pase_dom"/>
</dbReference>
<dbReference type="InterPro" id="IPR016130">
    <property type="entry name" value="Tyr_Pase_AS"/>
</dbReference>
<dbReference type="OrthoDB" id="273181at2759"/>
<sequence length="239" mass="26451">MEQTTSEHPPQQHNEGSDNSGGLEHSSPKPDSDFCDDRTAFERLTYAVSLNYNKLATSIFYPVTGWHWYDPIRNTVCILGAVPSHQDLVNLSTTYNVRHVINMCAEFPGHLDTMKKLSMQQCYIPTKDFHTPSIESLWRGVKYIEDVTTAAAVAATKAATSTNNEAEASSPSSLASTSSAADAEQPLVRIYLHCKAGRGRSASVAICWLVYDYDLTLAQAQKILLSCRGQSKLWSRKES</sequence>
<dbReference type="PROSITE" id="PS00383">
    <property type="entry name" value="TYR_PHOSPHATASE_1"/>
    <property type="match status" value="1"/>
</dbReference>
<dbReference type="SUPFAM" id="SSF52799">
    <property type="entry name" value="(Phosphotyrosine protein) phosphatases II"/>
    <property type="match status" value="1"/>
</dbReference>
<dbReference type="PANTHER" id="PTHR46274">
    <property type="entry name" value="PHOSPHATIDYLINOSITOL PHOSPHATASE"/>
    <property type="match status" value="1"/>
</dbReference>
<dbReference type="Proteomes" id="UP000807716">
    <property type="component" value="Unassembled WGS sequence"/>
</dbReference>
<evidence type="ECO:0000259" key="2">
    <source>
        <dbReference type="PROSITE" id="PS50056"/>
    </source>
</evidence>
<keyword evidence="4" id="KW-1185">Reference proteome</keyword>